<evidence type="ECO:0000313" key="1">
    <source>
        <dbReference type="EMBL" id="GIH14460.1"/>
    </source>
</evidence>
<name>A0A8J3QNL7_9ACTN</name>
<evidence type="ECO:0000313" key="2">
    <source>
        <dbReference type="Proteomes" id="UP000642748"/>
    </source>
</evidence>
<organism evidence="1 2">
    <name type="scientific">Rugosimonospora africana</name>
    <dbReference type="NCBI Taxonomy" id="556532"/>
    <lineage>
        <taxon>Bacteria</taxon>
        <taxon>Bacillati</taxon>
        <taxon>Actinomycetota</taxon>
        <taxon>Actinomycetes</taxon>
        <taxon>Micromonosporales</taxon>
        <taxon>Micromonosporaceae</taxon>
        <taxon>Rugosimonospora</taxon>
    </lineage>
</organism>
<dbReference type="AlphaFoldDB" id="A0A8J3QNL7"/>
<comment type="caution">
    <text evidence="1">The sequence shown here is derived from an EMBL/GenBank/DDBJ whole genome shotgun (WGS) entry which is preliminary data.</text>
</comment>
<dbReference type="RefSeq" id="WP_203918129.1">
    <property type="nucleotide sequence ID" value="NZ_BONZ01000025.1"/>
</dbReference>
<gene>
    <name evidence="1" type="ORF">Raf01_26320</name>
</gene>
<proteinExistence type="predicted"/>
<protein>
    <submittedName>
        <fullName evidence="1">Uncharacterized protein</fullName>
    </submittedName>
</protein>
<reference evidence="1" key="1">
    <citation type="submission" date="2021-01" db="EMBL/GenBank/DDBJ databases">
        <title>Whole genome shotgun sequence of Rugosimonospora africana NBRC 104875.</title>
        <authorList>
            <person name="Komaki H."/>
            <person name="Tamura T."/>
        </authorList>
    </citation>
    <scope>NUCLEOTIDE SEQUENCE</scope>
    <source>
        <strain evidence="1">NBRC 104875</strain>
    </source>
</reference>
<keyword evidence="2" id="KW-1185">Reference proteome</keyword>
<accession>A0A8J3QNL7</accession>
<dbReference type="EMBL" id="BONZ01000025">
    <property type="protein sequence ID" value="GIH14460.1"/>
    <property type="molecule type" value="Genomic_DNA"/>
</dbReference>
<dbReference type="Proteomes" id="UP000642748">
    <property type="component" value="Unassembled WGS sequence"/>
</dbReference>
<sequence>MGMRTWGRIATVLAAVAVAAGLFVAGRASVGTGGVRDHAYHQGYTAGAATGHADGLREGRAIQLTQSLPSDRQQAVRDAFTAGYTAGENDVFDGYDGGWGLSQPYVVVLVPGSGGATYRIDSRVELQPGRSYYLCPGSAGQLCQASR</sequence>